<dbReference type="Proteomes" id="UP001500975">
    <property type="component" value="Unassembled WGS sequence"/>
</dbReference>
<name>A0ABP8I537_9BURK</name>
<reference evidence="2" key="1">
    <citation type="journal article" date="2019" name="Int. J. Syst. Evol. Microbiol.">
        <title>The Global Catalogue of Microorganisms (GCM) 10K type strain sequencing project: providing services to taxonomists for standard genome sequencing and annotation.</title>
        <authorList>
            <consortium name="The Broad Institute Genomics Platform"/>
            <consortium name="The Broad Institute Genome Sequencing Center for Infectious Disease"/>
            <person name="Wu L."/>
            <person name="Ma J."/>
        </authorList>
    </citation>
    <scope>NUCLEOTIDE SEQUENCE [LARGE SCALE GENOMIC DNA]</scope>
    <source>
        <strain evidence="2">JCM 17804</strain>
    </source>
</reference>
<keyword evidence="2" id="KW-1185">Reference proteome</keyword>
<evidence type="ECO:0000313" key="2">
    <source>
        <dbReference type="Proteomes" id="UP001500975"/>
    </source>
</evidence>
<organism evidence="1 2">
    <name type="scientific">Variovorax defluvii</name>
    <dbReference type="NCBI Taxonomy" id="913761"/>
    <lineage>
        <taxon>Bacteria</taxon>
        <taxon>Pseudomonadati</taxon>
        <taxon>Pseudomonadota</taxon>
        <taxon>Betaproteobacteria</taxon>
        <taxon>Burkholderiales</taxon>
        <taxon>Comamonadaceae</taxon>
        <taxon>Variovorax</taxon>
    </lineage>
</organism>
<proteinExistence type="predicted"/>
<comment type="caution">
    <text evidence="1">The sequence shown here is derived from an EMBL/GenBank/DDBJ whole genome shotgun (WGS) entry which is preliminary data.</text>
</comment>
<protein>
    <submittedName>
        <fullName evidence="1">Uncharacterized protein</fullName>
    </submittedName>
</protein>
<dbReference type="EMBL" id="BAABGJ010000075">
    <property type="protein sequence ID" value="GAA4351593.1"/>
    <property type="molecule type" value="Genomic_DNA"/>
</dbReference>
<gene>
    <name evidence="1" type="ORF">GCM10023165_39960</name>
</gene>
<sequence length="134" mass="14439">MAFLGDQAGMQQLFQVEGQRIGGGTQTLRHDTGRHTAWTGDDQSAENLQASGLRKGSQRADDILFFHDSIILELLLMSTTTKAPGSGEGPHKAFLPAPLNIRRGLTYINTPTSQAATRVTSAVDNGRSCRARCV</sequence>
<evidence type="ECO:0000313" key="1">
    <source>
        <dbReference type="EMBL" id="GAA4351593.1"/>
    </source>
</evidence>
<accession>A0ABP8I537</accession>